<dbReference type="PANTHER" id="PTHR42944:SF1">
    <property type="entry name" value="ADENINE DNA GLYCOSYLASE"/>
    <property type="match status" value="1"/>
</dbReference>
<dbReference type="CDD" id="cd00056">
    <property type="entry name" value="ENDO3c"/>
    <property type="match status" value="1"/>
</dbReference>
<organism evidence="14 15">
    <name type="scientific">Pyramidobacter porci</name>
    <dbReference type="NCBI Taxonomy" id="2605789"/>
    <lineage>
        <taxon>Bacteria</taxon>
        <taxon>Thermotogati</taxon>
        <taxon>Synergistota</taxon>
        <taxon>Synergistia</taxon>
        <taxon>Synergistales</taxon>
        <taxon>Dethiosulfovibrionaceae</taxon>
        <taxon>Pyramidobacter</taxon>
    </lineage>
</organism>
<name>A0A6L5Y8X2_9BACT</name>
<evidence type="ECO:0000313" key="15">
    <source>
        <dbReference type="Proteomes" id="UP000473699"/>
    </source>
</evidence>
<dbReference type="Proteomes" id="UP000473699">
    <property type="component" value="Unassembled WGS sequence"/>
</dbReference>
<accession>A0A6L5Y8X2</accession>
<keyword evidence="8" id="KW-0378">Hydrolase</keyword>
<evidence type="ECO:0000256" key="4">
    <source>
        <dbReference type="ARBA" id="ARBA00012045"/>
    </source>
</evidence>
<dbReference type="Gene3D" id="3.90.79.10">
    <property type="entry name" value="Nucleoside Triphosphate Pyrophosphohydrolase"/>
    <property type="match status" value="1"/>
</dbReference>
<dbReference type="GO" id="GO:0051536">
    <property type="term" value="F:iron-sulfur cluster binding"/>
    <property type="evidence" value="ECO:0007669"/>
    <property type="project" value="UniProtKB-KW"/>
</dbReference>
<dbReference type="EC" id="3.2.2.31" evidence="4"/>
<dbReference type="SMART" id="SM00478">
    <property type="entry name" value="ENDO3c"/>
    <property type="match status" value="1"/>
</dbReference>
<keyword evidence="6" id="KW-0479">Metal-binding</keyword>
<evidence type="ECO:0000259" key="13">
    <source>
        <dbReference type="SMART" id="SM00478"/>
    </source>
</evidence>
<dbReference type="Gene3D" id="1.10.1670.10">
    <property type="entry name" value="Helix-hairpin-Helix base-excision DNA repair enzymes (C-terminal)"/>
    <property type="match status" value="1"/>
</dbReference>
<keyword evidence="7" id="KW-0227">DNA damage</keyword>
<dbReference type="InterPro" id="IPR023170">
    <property type="entry name" value="HhH_base_excis_C"/>
</dbReference>
<dbReference type="PANTHER" id="PTHR42944">
    <property type="entry name" value="ADENINE DNA GLYCOSYLASE"/>
    <property type="match status" value="1"/>
</dbReference>
<evidence type="ECO:0000256" key="7">
    <source>
        <dbReference type="ARBA" id="ARBA00022763"/>
    </source>
</evidence>
<evidence type="ECO:0000313" key="14">
    <source>
        <dbReference type="EMBL" id="MST54740.1"/>
    </source>
</evidence>
<comment type="similarity">
    <text evidence="3">Belongs to the Nth/MutY family.</text>
</comment>
<dbReference type="GO" id="GO:0046872">
    <property type="term" value="F:metal ion binding"/>
    <property type="evidence" value="ECO:0007669"/>
    <property type="project" value="UniProtKB-KW"/>
</dbReference>
<dbReference type="SUPFAM" id="SSF48150">
    <property type="entry name" value="DNA-glycosylase"/>
    <property type="match status" value="1"/>
</dbReference>
<evidence type="ECO:0000256" key="5">
    <source>
        <dbReference type="ARBA" id="ARBA00022023"/>
    </source>
</evidence>
<evidence type="ECO:0000256" key="6">
    <source>
        <dbReference type="ARBA" id="ARBA00022723"/>
    </source>
</evidence>
<evidence type="ECO:0000256" key="1">
    <source>
        <dbReference type="ARBA" id="ARBA00000843"/>
    </source>
</evidence>
<gene>
    <name evidence="14" type="ORF">FYJ74_01545</name>
</gene>
<evidence type="ECO:0000256" key="8">
    <source>
        <dbReference type="ARBA" id="ARBA00022801"/>
    </source>
</evidence>
<keyword evidence="10" id="KW-0411">Iron-sulfur</keyword>
<dbReference type="InterPro" id="IPR003265">
    <property type="entry name" value="HhH-GPD_domain"/>
</dbReference>
<dbReference type="Pfam" id="PF00730">
    <property type="entry name" value="HhH-GPD"/>
    <property type="match status" value="1"/>
</dbReference>
<dbReference type="SUPFAM" id="SSF55811">
    <property type="entry name" value="Nudix"/>
    <property type="match status" value="1"/>
</dbReference>
<reference evidence="14 15" key="1">
    <citation type="submission" date="2019-08" db="EMBL/GenBank/DDBJ databases">
        <title>In-depth cultivation of the pig gut microbiome towards novel bacterial diversity and tailored functional studies.</title>
        <authorList>
            <person name="Wylensek D."/>
            <person name="Hitch T.C.A."/>
            <person name="Clavel T."/>
        </authorList>
    </citation>
    <scope>NUCLEOTIDE SEQUENCE [LARGE SCALE GENOMIC DNA]</scope>
    <source>
        <strain evidence="14 15">SM-530-WT-4B</strain>
    </source>
</reference>
<keyword evidence="12" id="KW-0326">Glycosidase</keyword>
<dbReference type="GO" id="GO:0000701">
    <property type="term" value="F:purine-specific mismatch base pair DNA N-glycosylase activity"/>
    <property type="evidence" value="ECO:0007669"/>
    <property type="project" value="UniProtKB-EC"/>
</dbReference>
<dbReference type="EMBL" id="VUNH01000001">
    <property type="protein sequence ID" value="MST54740.1"/>
    <property type="molecule type" value="Genomic_DNA"/>
</dbReference>
<dbReference type="GO" id="GO:0006298">
    <property type="term" value="P:mismatch repair"/>
    <property type="evidence" value="ECO:0007669"/>
    <property type="project" value="TreeGrafter"/>
</dbReference>
<comment type="catalytic activity">
    <reaction evidence="1">
        <text>Hydrolyzes free adenine bases from 7,8-dihydro-8-oxoguanine:adenine mismatched double-stranded DNA, leaving an apurinic site.</text>
        <dbReference type="EC" id="3.2.2.31"/>
    </reaction>
</comment>
<comment type="caution">
    <text evidence="14">The sequence shown here is derived from an EMBL/GenBank/DDBJ whole genome shotgun (WGS) entry which is preliminary data.</text>
</comment>
<dbReference type="InterPro" id="IPR044298">
    <property type="entry name" value="MIG/MutY"/>
</dbReference>
<keyword evidence="9" id="KW-0408">Iron</keyword>
<dbReference type="RefSeq" id="WP_154527858.1">
    <property type="nucleotide sequence ID" value="NZ_VUNH01000001.1"/>
</dbReference>
<dbReference type="AlphaFoldDB" id="A0A6L5Y8X2"/>
<evidence type="ECO:0000256" key="10">
    <source>
        <dbReference type="ARBA" id="ARBA00023014"/>
    </source>
</evidence>
<evidence type="ECO:0000256" key="11">
    <source>
        <dbReference type="ARBA" id="ARBA00023204"/>
    </source>
</evidence>
<comment type="cofactor">
    <cofactor evidence="2">
        <name>[4Fe-4S] cluster</name>
        <dbReference type="ChEBI" id="CHEBI:49883"/>
    </cofactor>
</comment>
<evidence type="ECO:0000256" key="3">
    <source>
        <dbReference type="ARBA" id="ARBA00008343"/>
    </source>
</evidence>
<protein>
    <recommendedName>
        <fullName evidence="5">Adenine DNA glycosylase</fullName>
        <ecNumber evidence="4">3.2.2.31</ecNumber>
    </recommendedName>
</protein>
<keyword evidence="15" id="KW-1185">Reference proteome</keyword>
<feature type="domain" description="HhH-GPD" evidence="13">
    <location>
        <begin position="42"/>
        <end position="193"/>
    </location>
</feature>
<dbReference type="GO" id="GO:0006284">
    <property type="term" value="P:base-excision repair"/>
    <property type="evidence" value="ECO:0007669"/>
    <property type="project" value="InterPro"/>
</dbReference>
<dbReference type="GO" id="GO:0035485">
    <property type="term" value="F:adenine/guanine mispair binding"/>
    <property type="evidence" value="ECO:0007669"/>
    <property type="project" value="TreeGrafter"/>
</dbReference>
<keyword evidence="11" id="KW-0234">DNA repair</keyword>
<dbReference type="InterPro" id="IPR011257">
    <property type="entry name" value="DNA_glycosylase"/>
</dbReference>
<evidence type="ECO:0000256" key="2">
    <source>
        <dbReference type="ARBA" id="ARBA00001966"/>
    </source>
</evidence>
<evidence type="ECO:0000256" key="9">
    <source>
        <dbReference type="ARBA" id="ARBA00023004"/>
    </source>
</evidence>
<proteinExistence type="inferred from homology"/>
<dbReference type="GO" id="GO:0034039">
    <property type="term" value="F:8-oxo-7,8-dihydroguanine DNA N-glycosylase activity"/>
    <property type="evidence" value="ECO:0007669"/>
    <property type="project" value="TreeGrafter"/>
</dbReference>
<dbReference type="Gene3D" id="1.10.340.30">
    <property type="entry name" value="Hypothetical protein, domain 2"/>
    <property type="match status" value="1"/>
</dbReference>
<dbReference type="InterPro" id="IPR015797">
    <property type="entry name" value="NUDIX_hydrolase-like_dom_sf"/>
</dbReference>
<evidence type="ECO:0000256" key="12">
    <source>
        <dbReference type="ARBA" id="ARBA00023295"/>
    </source>
</evidence>
<dbReference type="GO" id="GO:0032357">
    <property type="term" value="F:oxidized purine DNA binding"/>
    <property type="evidence" value="ECO:0007669"/>
    <property type="project" value="TreeGrafter"/>
</dbReference>
<sequence>MNAEKFHIEAAEALTVWYNSHKRDLPWRLDRDPYRILVSEAMLQQTQVERVKSFYARWMERFPTLTSLASASEDDVLACWQGLGYYSRARSLRKAARLVRDAGLTTLPPDWEFLRSLPGLGPYTVGAVCSIAFDLPVPAIDGNVRRVFSRLLDMPDDPAKAKGTALIAAHAAAILKLGSPHILTQAFMELGATVCTPGATCRCPQCPVSRLCAAKAAGTQGQRPAGPRKNVVERRNGAALLISLPQGCAVRKRPIGGLWSGFCEIPWLRGEEKESAFSCLSRLAAELRLSCPCTDLKLEETLKFTRWQVRLHLWSCRMPQPPAGCDELSTDKLIGLPMPAGLKRLVQKALEKSGEKQLELFSPVR</sequence>